<organism evidence="2">
    <name type="scientific">Aspergillus niger</name>
    <dbReference type="NCBI Taxonomy" id="5061"/>
    <lineage>
        <taxon>Eukaryota</taxon>
        <taxon>Fungi</taxon>
        <taxon>Dikarya</taxon>
        <taxon>Ascomycota</taxon>
        <taxon>Pezizomycotina</taxon>
        <taxon>Eurotiomycetes</taxon>
        <taxon>Eurotiomycetidae</taxon>
        <taxon>Eurotiales</taxon>
        <taxon>Aspergillaceae</taxon>
        <taxon>Aspergillus</taxon>
        <taxon>Aspergillus subgen. Circumdati</taxon>
    </lineage>
</organism>
<reference evidence="2" key="2">
    <citation type="submission" date="2025-08" db="UniProtKB">
        <authorList>
            <consortium name="RefSeq"/>
        </authorList>
    </citation>
    <scope>IDENTIFICATION</scope>
</reference>
<dbReference type="GeneID" id="84590131"/>
<accession>A0AAJ8BLF5</accession>
<dbReference type="RefSeq" id="XP_059599814.1">
    <property type="nucleotide sequence ID" value="XM_059744947.1"/>
</dbReference>
<dbReference type="AlphaFoldDB" id="A0AAJ8BLF5"/>
<dbReference type="KEGG" id="ang:An01g12880"/>
<keyword evidence="1" id="KW-1133">Transmembrane helix</keyword>
<gene>
    <name evidence="2" type="ORF">An01g12880</name>
</gene>
<sequence>MDFCRSQQQSANAAHMWVFLVVLVWPITVGNLLPAEYFYISGSLSSPLTSEDRYVCHMRKSFTLCSGSANPAGMFLQEQCNNVFLRKIEPIPVVSRNWWRRSSSSLPPAIYGVVLTISWQEDYENHAYQSIANA</sequence>
<protein>
    <submittedName>
        <fullName evidence="2">Uncharacterized protein</fullName>
    </submittedName>
</protein>
<feature type="transmembrane region" description="Helical" evidence="1">
    <location>
        <begin position="12"/>
        <end position="33"/>
    </location>
</feature>
<name>A0AAJ8BLF5_ASPNG</name>
<keyword evidence="1" id="KW-0812">Transmembrane</keyword>
<keyword evidence="1" id="KW-0472">Membrane</keyword>
<reference evidence="2" key="1">
    <citation type="submission" date="2025-02" db="EMBL/GenBank/DDBJ databases">
        <authorList>
            <consortium name="NCBI Genome Project"/>
        </authorList>
    </citation>
    <scope>NUCLEOTIDE SEQUENCE</scope>
</reference>
<proteinExistence type="predicted"/>
<evidence type="ECO:0000313" key="2">
    <source>
        <dbReference type="RefSeq" id="XP_059599814.1"/>
    </source>
</evidence>
<evidence type="ECO:0000256" key="1">
    <source>
        <dbReference type="SAM" id="Phobius"/>
    </source>
</evidence>
<dbReference type="VEuPathDB" id="FungiDB:An01g12880"/>